<dbReference type="Pfam" id="PF02362">
    <property type="entry name" value="B3"/>
    <property type="match status" value="1"/>
</dbReference>
<comment type="caution">
    <text evidence="8">The sequence shown here is derived from an EMBL/GenBank/DDBJ whole genome shotgun (WGS) entry which is preliminary data.</text>
</comment>
<dbReference type="InterPro" id="IPR015300">
    <property type="entry name" value="DNA-bd_pseudobarrel_sf"/>
</dbReference>
<dbReference type="InterPro" id="IPR044837">
    <property type="entry name" value="REM16-like"/>
</dbReference>
<evidence type="ECO:0000256" key="1">
    <source>
        <dbReference type="ARBA" id="ARBA00004123"/>
    </source>
</evidence>
<dbReference type="Proteomes" id="UP000631114">
    <property type="component" value="Unassembled WGS sequence"/>
</dbReference>
<dbReference type="PANTHER" id="PTHR31391">
    <property type="entry name" value="B3 DOMAIN-CONTAINING PROTEIN OS11G0197600-RELATED"/>
    <property type="match status" value="1"/>
</dbReference>
<evidence type="ECO:0000313" key="9">
    <source>
        <dbReference type="Proteomes" id="UP000631114"/>
    </source>
</evidence>
<name>A0A835LTF6_9MAGN</name>
<protein>
    <recommendedName>
        <fullName evidence="7">TF-B3 domain-containing protein</fullName>
    </recommendedName>
</protein>
<keyword evidence="2" id="KW-0805">Transcription regulation</keyword>
<evidence type="ECO:0000256" key="4">
    <source>
        <dbReference type="ARBA" id="ARBA00023163"/>
    </source>
</evidence>
<reference evidence="8 9" key="1">
    <citation type="submission" date="2020-10" db="EMBL/GenBank/DDBJ databases">
        <title>The Coptis chinensis genome and diversification of protoberbering-type alkaloids.</title>
        <authorList>
            <person name="Wang B."/>
            <person name="Shu S."/>
            <person name="Song C."/>
            <person name="Liu Y."/>
        </authorList>
    </citation>
    <scope>NUCLEOTIDE SEQUENCE [LARGE SCALE GENOMIC DNA]</scope>
    <source>
        <strain evidence="8">HL-2020</strain>
        <tissue evidence="8">Leaf</tissue>
    </source>
</reference>
<keyword evidence="9" id="KW-1185">Reference proteome</keyword>
<dbReference type="PANTHER" id="PTHR31391:SF101">
    <property type="entry name" value="B3 DOMAIN-CONTAINING PROTEIN OS01G0234100"/>
    <property type="match status" value="1"/>
</dbReference>
<dbReference type="GO" id="GO:0003677">
    <property type="term" value="F:DNA binding"/>
    <property type="evidence" value="ECO:0007669"/>
    <property type="project" value="UniProtKB-KW"/>
</dbReference>
<keyword evidence="6" id="KW-0175">Coiled coil</keyword>
<feature type="coiled-coil region" evidence="6">
    <location>
        <begin position="338"/>
        <end position="386"/>
    </location>
</feature>
<evidence type="ECO:0000256" key="3">
    <source>
        <dbReference type="ARBA" id="ARBA00023125"/>
    </source>
</evidence>
<dbReference type="SMART" id="SM01019">
    <property type="entry name" value="B3"/>
    <property type="match status" value="1"/>
</dbReference>
<evidence type="ECO:0000256" key="6">
    <source>
        <dbReference type="SAM" id="Coils"/>
    </source>
</evidence>
<evidence type="ECO:0000256" key="2">
    <source>
        <dbReference type="ARBA" id="ARBA00023015"/>
    </source>
</evidence>
<dbReference type="Gene3D" id="2.40.330.10">
    <property type="entry name" value="DNA-binding pseudobarrel domain"/>
    <property type="match status" value="1"/>
</dbReference>
<dbReference type="InterPro" id="IPR003340">
    <property type="entry name" value="B3_DNA-bd"/>
</dbReference>
<evidence type="ECO:0000256" key="5">
    <source>
        <dbReference type="ARBA" id="ARBA00023242"/>
    </source>
</evidence>
<dbReference type="SUPFAM" id="SSF101936">
    <property type="entry name" value="DNA-binding pseudobarrel domain"/>
    <property type="match status" value="1"/>
</dbReference>
<evidence type="ECO:0000259" key="7">
    <source>
        <dbReference type="PROSITE" id="PS50863"/>
    </source>
</evidence>
<dbReference type="AlphaFoldDB" id="A0A835LTF6"/>
<keyword evidence="3" id="KW-0238">DNA-binding</keyword>
<dbReference type="GO" id="GO:0005634">
    <property type="term" value="C:nucleus"/>
    <property type="evidence" value="ECO:0007669"/>
    <property type="project" value="UniProtKB-SubCell"/>
</dbReference>
<dbReference type="PROSITE" id="PS50863">
    <property type="entry name" value="B3"/>
    <property type="match status" value="1"/>
</dbReference>
<sequence length="395" mass="45102">MTDRTVYLNSFEHKQVFAIRDIAKICGMKSAEKVQANLDPRFPSFVKALTSVTCGCVRIPAEFCSLHLPKHDFALTLVDENRAEYLTTYLHRRKVLSRGWRSFSTAHKLVKGDILVFHLVKDATFQLYIIRAYSGLSAIGGVVGHHGLDSHPNQTSMCKDIKAKEETCKRGRKRLKTALRAVRQPPTVEKSRSDNEEFGLVVLKRVRLSEKTLEFKDMKDLDSFTIAVNGLNIDSKFSKNDREKYYELCRSQDTFLHDNLREGINIKLAAGAISETVDIADAIKASKLSSPQEDFAAWEKSLGVLEKLGMNVYFLRARLQQLFRVAFESEVAADSMCYRIAIGERARVEEEIRTVEDKLSELKTTSKRLDAEIEILEKRARFHELKYQTEVDSPW</sequence>
<comment type="subcellular location">
    <subcellularLocation>
        <location evidence="1">Nucleus</location>
    </subcellularLocation>
</comment>
<feature type="domain" description="TF-B3" evidence="7">
    <location>
        <begin position="42"/>
        <end position="133"/>
    </location>
</feature>
<dbReference type="OrthoDB" id="1909330at2759"/>
<accession>A0A835LTF6</accession>
<keyword evidence="4" id="KW-0804">Transcription</keyword>
<keyword evidence="5" id="KW-0539">Nucleus</keyword>
<dbReference type="CDD" id="cd10017">
    <property type="entry name" value="B3_DNA"/>
    <property type="match status" value="1"/>
</dbReference>
<proteinExistence type="predicted"/>
<evidence type="ECO:0000313" key="8">
    <source>
        <dbReference type="EMBL" id="KAF9602754.1"/>
    </source>
</evidence>
<organism evidence="8 9">
    <name type="scientific">Coptis chinensis</name>
    <dbReference type="NCBI Taxonomy" id="261450"/>
    <lineage>
        <taxon>Eukaryota</taxon>
        <taxon>Viridiplantae</taxon>
        <taxon>Streptophyta</taxon>
        <taxon>Embryophyta</taxon>
        <taxon>Tracheophyta</taxon>
        <taxon>Spermatophyta</taxon>
        <taxon>Magnoliopsida</taxon>
        <taxon>Ranunculales</taxon>
        <taxon>Ranunculaceae</taxon>
        <taxon>Coptidoideae</taxon>
        <taxon>Coptis</taxon>
    </lineage>
</organism>
<gene>
    <name evidence="8" type="ORF">IFM89_030910</name>
</gene>
<dbReference type="EMBL" id="JADFTS010000006">
    <property type="protein sequence ID" value="KAF9602754.1"/>
    <property type="molecule type" value="Genomic_DNA"/>
</dbReference>